<dbReference type="SUPFAM" id="SSF102114">
    <property type="entry name" value="Radical SAM enzymes"/>
    <property type="match status" value="1"/>
</dbReference>
<keyword evidence="6" id="KW-0408">Iron</keyword>
<sequence length="319" mass="34383">MDRWPDPAGGFLRHTRAFLKVQDGCDGACSYCKVRLARGEARSRPVADAMAALGRLVAAGHREVVLTGVHLGAWGAESGKKLTDLLGALLDIPGLERLRLTSIEPDELTAGLVNLIAASEDRIAPHLHVPLQSGSDGVLARMNRPYTAARALENILYAKEKITRLGLGFDVMVGFPGETEADFAQTVEAVEKTAGYLHVFSFSPRPGTAAEVFPDRVPPLVKKERSRTLRALSAELAYTFAEENVGDRVRLLVERRKCPSGKQVGVTGNYLRGELLDAPEGLGGRMVSGKVVGLHPDPSLTRPDHGPATVLVRYLDVVP</sequence>
<evidence type="ECO:0000256" key="2">
    <source>
        <dbReference type="ARBA" id="ARBA00022485"/>
    </source>
</evidence>
<dbReference type="GO" id="GO:0051539">
    <property type="term" value="F:4 iron, 4 sulfur cluster binding"/>
    <property type="evidence" value="ECO:0007669"/>
    <property type="project" value="UniProtKB-KW"/>
</dbReference>
<evidence type="ECO:0000313" key="10">
    <source>
        <dbReference type="Proteomes" id="UP000177187"/>
    </source>
</evidence>
<dbReference type="STRING" id="1817816.A2Y64_00070"/>
<dbReference type="InterPro" id="IPR020612">
    <property type="entry name" value="Methylthiotransferase_CS"/>
</dbReference>
<comment type="caution">
    <text evidence="9">The sequence shown here is derived from an EMBL/GenBank/DDBJ whole genome shotgun (WGS) entry which is preliminary data.</text>
</comment>
<keyword evidence="7" id="KW-0411">Iron-sulfur</keyword>
<evidence type="ECO:0000256" key="7">
    <source>
        <dbReference type="ARBA" id="ARBA00023014"/>
    </source>
</evidence>
<feature type="domain" description="Radical SAM core" evidence="8">
    <location>
        <begin position="11"/>
        <end position="239"/>
    </location>
</feature>
<evidence type="ECO:0000256" key="6">
    <source>
        <dbReference type="ARBA" id="ARBA00023004"/>
    </source>
</evidence>
<evidence type="ECO:0000256" key="5">
    <source>
        <dbReference type="ARBA" id="ARBA00022723"/>
    </source>
</evidence>
<dbReference type="InterPro" id="IPR023404">
    <property type="entry name" value="rSAM_horseshoe"/>
</dbReference>
<reference evidence="9 10" key="1">
    <citation type="journal article" date="2016" name="Nat. Commun.">
        <title>Thousands of microbial genomes shed light on interconnected biogeochemical processes in an aquifer system.</title>
        <authorList>
            <person name="Anantharaman K."/>
            <person name="Brown C.T."/>
            <person name="Hug L.A."/>
            <person name="Sharon I."/>
            <person name="Castelle C.J."/>
            <person name="Probst A.J."/>
            <person name="Thomas B.C."/>
            <person name="Singh A."/>
            <person name="Wilkins M.J."/>
            <person name="Karaoz U."/>
            <person name="Brodie E.L."/>
            <person name="Williams K.H."/>
            <person name="Hubbard S.S."/>
            <person name="Banfield J.F."/>
        </authorList>
    </citation>
    <scope>NUCLEOTIDE SEQUENCE [LARGE SCALE GENOMIC DNA]</scope>
</reference>
<keyword evidence="5" id="KW-0479">Metal-binding</keyword>
<dbReference type="InterPro" id="IPR007197">
    <property type="entry name" value="rSAM"/>
</dbReference>
<dbReference type="Pfam" id="PF04055">
    <property type="entry name" value="Radical_SAM"/>
    <property type="match status" value="1"/>
</dbReference>
<dbReference type="CDD" id="cd01335">
    <property type="entry name" value="Radical_SAM"/>
    <property type="match status" value="1"/>
</dbReference>
<dbReference type="GO" id="GO:0035598">
    <property type="term" value="F:tRNA (N(6)-L-threonylcarbamoyladenosine(37)-C(2))-methylthiotransferase activity"/>
    <property type="evidence" value="ECO:0007669"/>
    <property type="project" value="TreeGrafter"/>
</dbReference>
<proteinExistence type="predicted"/>
<keyword evidence="3" id="KW-0808">Transferase</keyword>
<dbReference type="InterPro" id="IPR006638">
    <property type="entry name" value="Elp3/MiaA/NifB-like_rSAM"/>
</dbReference>
<dbReference type="PROSITE" id="PS01278">
    <property type="entry name" value="MTTASE_RADICAL"/>
    <property type="match status" value="1"/>
</dbReference>
<dbReference type="Gene3D" id="3.80.30.20">
    <property type="entry name" value="tm_1862 like domain"/>
    <property type="match status" value="1"/>
</dbReference>
<dbReference type="GO" id="GO:0046872">
    <property type="term" value="F:metal ion binding"/>
    <property type="evidence" value="ECO:0007669"/>
    <property type="project" value="UniProtKB-KW"/>
</dbReference>
<evidence type="ECO:0000256" key="1">
    <source>
        <dbReference type="ARBA" id="ARBA00001966"/>
    </source>
</evidence>
<dbReference type="Proteomes" id="UP000177187">
    <property type="component" value="Unassembled WGS sequence"/>
</dbReference>
<protein>
    <recommendedName>
        <fullName evidence="8">Radical SAM core domain-containing protein</fullName>
    </recommendedName>
</protein>
<dbReference type="AlphaFoldDB" id="A0A1F5FFB1"/>
<dbReference type="SFLD" id="SFLDS00029">
    <property type="entry name" value="Radical_SAM"/>
    <property type="match status" value="1"/>
</dbReference>
<dbReference type="PROSITE" id="PS51918">
    <property type="entry name" value="RADICAL_SAM"/>
    <property type="match status" value="1"/>
</dbReference>
<keyword evidence="2" id="KW-0004">4Fe-4S</keyword>
<accession>A0A1F5FFB1</accession>
<evidence type="ECO:0000256" key="3">
    <source>
        <dbReference type="ARBA" id="ARBA00022679"/>
    </source>
</evidence>
<dbReference type="PANTHER" id="PTHR11918:SF45">
    <property type="entry name" value="THREONYLCARBAMOYLADENOSINE TRNA METHYLTHIOTRANSFERASE"/>
    <property type="match status" value="1"/>
</dbReference>
<name>A0A1F5FFB1_9BACT</name>
<dbReference type="PANTHER" id="PTHR11918">
    <property type="entry name" value="RADICAL SAM PROTEINS"/>
    <property type="match status" value="1"/>
</dbReference>
<keyword evidence="4" id="KW-0949">S-adenosyl-L-methionine</keyword>
<comment type="cofactor">
    <cofactor evidence="1">
        <name>[4Fe-4S] cluster</name>
        <dbReference type="ChEBI" id="CHEBI:49883"/>
    </cofactor>
</comment>
<dbReference type="SMART" id="SM00729">
    <property type="entry name" value="Elp3"/>
    <property type="match status" value="1"/>
</dbReference>
<organism evidence="9 10">
    <name type="scientific">Candidatus Coatesbacteria bacterium RBG_13_66_14</name>
    <dbReference type="NCBI Taxonomy" id="1817816"/>
    <lineage>
        <taxon>Bacteria</taxon>
        <taxon>Candidatus Coatesiibacteriota</taxon>
    </lineage>
</organism>
<dbReference type="EMBL" id="MFAF01000039">
    <property type="protein sequence ID" value="OGD78355.1"/>
    <property type="molecule type" value="Genomic_DNA"/>
</dbReference>
<evidence type="ECO:0000259" key="8">
    <source>
        <dbReference type="PROSITE" id="PS51918"/>
    </source>
</evidence>
<dbReference type="InterPro" id="IPR058240">
    <property type="entry name" value="rSAM_sf"/>
</dbReference>
<evidence type="ECO:0000256" key="4">
    <source>
        <dbReference type="ARBA" id="ARBA00022691"/>
    </source>
</evidence>
<evidence type="ECO:0000313" key="9">
    <source>
        <dbReference type="EMBL" id="OGD78355.1"/>
    </source>
</evidence>
<dbReference type="SFLD" id="SFLDG01082">
    <property type="entry name" value="B12-binding_domain_containing"/>
    <property type="match status" value="1"/>
</dbReference>
<gene>
    <name evidence="9" type="ORF">A2Y64_00070</name>
</gene>